<dbReference type="KEGG" id="smaa:IT774_00450"/>
<dbReference type="PANTHER" id="PTHR40269:SF1">
    <property type="entry name" value="OUTER MEMBRANE PROTEIN"/>
    <property type="match status" value="1"/>
</dbReference>
<accession>A0A7S9HD38</accession>
<keyword evidence="2" id="KW-0732">Signal</keyword>
<feature type="compositionally biased region" description="Polar residues" evidence="1">
    <location>
        <begin position="334"/>
        <end position="343"/>
    </location>
</feature>
<dbReference type="Pfam" id="PF11737">
    <property type="entry name" value="DUF3300"/>
    <property type="match status" value="1"/>
</dbReference>
<organism evidence="3 4">
    <name type="scientific">Salinimonas marina</name>
    <dbReference type="NCBI Taxonomy" id="2785918"/>
    <lineage>
        <taxon>Bacteria</taxon>
        <taxon>Pseudomonadati</taxon>
        <taxon>Pseudomonadota</taxon>
        <taxon>Gammaproteobacteria</taxon>
        <taxon>Alteromonadales</taxon>
        <taxon>Alteromonadaceae</taxon>
        <taxon>Alteromonas/Salinimonas group</taxon>
        <taxon>Salinimonas</taxon>
    </lineage>
</organism>
<proteinExistence type="predicted"/>
<dbReference type="PANTHER" id="PTHR40269">
    <property type="entry name" value="OUTER MEMBRANE PROTEIN-RELATED"/>
    <property type="match status" value="1"/>
</dbReference>
<keyword evidence="4" id="KW-1185">Reference proteome</keyword>
<evidence type="ECO:0000313" key="4">
    <source>
        <dbReference type="Proteomes" id="UP000595095"/>
    </source>
</evidence>
<feature type="compositionally biased region" description="Polar residues" evidence="1">
    <location>
        <begin position="350"/>
        <end position="359"/>
    </location>
</feature>
<dbReference type="InterPro" id="IPR021728">
    <property type="entry name" value="DUF3300"/>
</dbReference>
<feature type="compositionally biased region" description="Basic and acidic residues" evidence="1">
    <location>
        <begin position="370"/>
        <end position="383"/>
    </location>
</feature>
<dbReference type="AlphaFoldDB" id="A0A7S9HD38"/>
<reference evidence="3 4" key="1">
    <citation type="submission" date="2020-11" db="EMBL/GenBank/DDBJ databases">
        <title>Complete genome sequence for Salinimonas sp. strain G2-b.</title>
        <authorList>
            <person name="Park S.-J."/>
        </authorList>
    </citation>
    <scope>NUCLEOTIDE SEQUENCE [LARGE SCALE GENOMIC DNA]</scope>
    <source>
        <strain evidence="3 4">G2-b</strain>
    </source>
</reference>
<dbReference type="EMBL" id="CP064795">
    <property type="protein sequence ID" value="QPG05795.1"/>
    <property type="molecule type" value="Genomic_DNA"/>
</dbReference>
<feature type="region of interest" description="Disordered" evidence="1">
    <location>
        <begin position="283"/>
        <end position="383"/>
    </location>
</feature>
<dbReference type="RefSeq" id="WP_195810878.1">
    <property type="nucleotide sequence ID" value="NZ_CP064795.1"/>
</dbReference>
<protein>
    <submittedName>
        <fullName evidence="3">DUF3300 domain-containing protein</fullName>
    </submittedName>
</protein>
<feature type="chain" id="PRO_5032751122" evidence="2">
    <location>
        <begin position="26"/>
        <end position="383"/>
    </location>
</feature>
<evidence type="ECO:0000256" key="1">
    <source>
        <dbReference type="SAM" id="MobiDB-lite"/>
    </source>
</evidence>
<evidence type="ECO:0000256" key="2">
    <source>
        <dbReference type="SAM" id="SignalP"/>
    </source>
</evidence>
<feature type="signal peptide" evidence="2">
    <location>
        <begin position="1"/>
        <end position="25"/>
    </location>
</feature>
<sequence length="383" mass="44072">MKLSTVALLTGIAVAASGFSLPVHAQSQISGSYHTETQAPTLDALLAPIALYPDTILTHILIASTYPLEVVAADRWRQDNLHLSDDAVARSIEKYNWDPSVKALVLFTDVLHTMAEDLSWLDALGQQVLASQSEVLSRVQVLRQQALAAGNLQSNRYQQVTHTHSAIVIHPVSRHTVYLPYYDTRVIYGAHWRHHPPTYWHRPAHYHRRAGFYWSPGIHFSAIFDFGAIHWAKRYVVVNRQGPRHYRYHSPVKRVKVKDYQRWQPQHRTIRKHSTRVVRQADVSRFHKSPRVTQSKRVTTADTYPSAQRPAAVKRVAKSDYHSANKQVHKPVNKQVNNQSTPTVRKPHVRSQQQVTRSTQKVRHQRSANRHRDGRTIKRHTER</sequence>
<feature type="compositionally biased region" description="Basic residues" evidence="1">
    <location>
        <begin position="360"/>
        <end position="369"/>
    </location>
</feature>
<dbReference type="Proteomes" id="UP000595095">
    <property type="component" value="Chromosome"/>
</dbReference>
<evidence type="ECO:0000313" key="3">
    <source>
        <dbReference type="EMBL" id="QPG05795.1"/>
    </source>
</evidence>
<gene>
    <name evidence="3" type="ORF">IT774_00450</name>
</gene>
<feature type="compositionally biased region" description="Polar residues" evidence="1">
    <location>
        <begin position="291"/>
        <end position="306"/>
    </location>
</feature>
<name>A0A7S9HD38_9ALTE</name>